<comment type="caution">
    <text evidence="1">The sequence shown here is derived from an EMBL/GenBank/DDBJ whole genome shotgun (WGS) entry which is preliminary data.</text>
</comment>
<protein>
    <submittedName>
        <fullName evidence="1">Uncharacterized protein</fullName>
    </submittedName>
</protein>
<dbReference type="EMBL" id="JBHTBZ010000051">
    <property type="protein sequence ID" value="MFC7462058.1"/>
    <property type="molecule type" value="Genomic_DNA"/>
</dbReference>
<dbReference type="RefSeq" id="WP_382202753.1">
    <property type="nucleotide sequence ID" value="NZ_JBHTBZ010000051.1"/>
</dbReference>
<keyword evidence="2" id="KW-1185">Reference proteome</keyword>
<gene>
    <name evidence="1" type="ORF">ACFQU0_16640</name>
</gene>
<dbReference type="Proteomes" id="UP001596457">
    <property type="component" value="Unassembled WGS sequence"/>
</dbReference>
<proteinExistence type="predicted"/>
<name>A0ABW2SFN5_9BURK</name>
<reference evidence="2" key="1">
    <citation type="journal article" date="2019" name="Int. J. Syst. Evol. Microbiol.">
        <title>The Global Catalogue of Microorganisms (GCM) 10K type strain sequencing project: providing services to taxonomists for standard genome sequencing and annotation.</title>
        <authorList>
            <consortium name="The Broad Institute Genomics Platform"/>
            <consortium name="The Broad Institute Genome Sequencing Center for Infectious Disease"/>
            <person name="Wu L."/>
            <person name="Ma J."/>
        </authorList>
    </citation>
    <scope>NUCLEOTIDE SEQUENCE [LARGE SCALE GENOMIC DNA]</scope>
    <source>
        <strain evidence="2">CCUG 53903</strain>
    </source>
</reference>
<evidence type="ECO:0000313" key="1">
    <source>
        <dbReference type="EMBL" id="MFC7462058.1"/>
    </source>
</evidence>
<sequence length="170" mass="18959">MGQKIWNLKYVAGNPAMFTRVTSCADNPMTRAHALLAAEVVSKNGGGWRVWVERIDTLERIFESAAERFHLTHKNHATAGVETQGQRMAKNWGVARFFGMGSIQYLLESGAWLADRDLFDGAPILLFESMADADAHAATLPQDRQPHGVKFMLDDQGKVQTVSQKKESRK</sequence>
<accession>A0ABW2SFN5</accession>
<evidence type="ECO:0000313" key="2">
    <source>
        <dbReference type="Proteomes" id="UP001596457"/>
    </source>
</evidence>
<organism evidence="1 2">
    <name type="scientific">Hydrogenophaga defluvii</name>
    <dbReference type="NCBI Taxonomy" id="249410"/>
    <lineage>
        <taxon>Bacteria</taxon>
        <taxon>Pseudomonadati</taxon>
        <taxon>Pseudomonadota</taxon>
        <taxon>Betaproteobacteria</taxon>
        <taxon>Burkholderiales</taxon>
        <taxon>Comamonadaceae</taxon>
        <taxon>Hydrogenophaga</taxon>
    </lineage>
</organism>